<keyword evidence="3" id="KW-1185">Reference proteome</keyword>
<organism evidence="2 3">
    <name type="scientific">Coccomyxa viridis</name>
    <dbReference type="NCBI Taxonomy" id="1274662"/>
    <lineage>
        <taxon>Eukaryota</taxon>
        <taxon>Viridiplantae</taxon>
        <taxon>Chlorophyta</taxon>
        <taxon>core chlorophytes</taxon>
        <taxon>Trebouxiophyceae</taxon>
        <taxon>Trebouxiophyceae incertae sedis</taxon>
        <taxon>Coccomyxaceae</taxon>
        <taxon>Coccomyxa</taxon>
    </lineage>
</organism>
<evidence type="ECO:0000313" key="3">
    <source>
        <dbReference type="Proteomes" id="UP001314263"/>
    </source>
</evidence>
<dbReference type="Proteomes" id="UP001314263">
    <property type="component" value="Unassembled WGS sequence"/>
</dbReference>
<evidence type="ECO:0008006" key="4">
    <source>
        <dbReference type="Google" id="ProtNLM"/>
    </source>
</evidence>
<sequence>MFGQNIVMQKKPINCAISVKADGSDSIQDIKIKIAETFGGTLKKEDISIYFGPNERRIGKQFLGDPSVEEAVLKLKDFSVLGWLERFPHWCLSIKLMPAAPPAPGVATFKAAAMAEGKDPDQAVNEARQKGEIPALSELPSPWGPKAYEPTEGDKLLGPAKFPTAFNPLSDTPMVA</sequence>
<name>A0AAV1I801_9CHLO</name>
<feature type="region of interest" description="Disordered" evidence="1">
    <location>
        <begin position="132"/>
        <end position="154"/>
    </location>
</feature>
<gene>
    <name evidence="2" type="ORF">CVIRNUC_005546</name>
</gene>
<dbReference type="EMBL" id="CAUYUE010000006">
    <property type="protein sequence ID" value="CAK0782072.1"/>
    <property type="molecule type" value="Genomic_DNA"/>
</dbReference>
<dbReference type="AlphaFoldDB" id="A0AAV1I801"/>
<comment type="caution">
    <text evidence="2">The sequence shown here is derived from an EMBL/GenBank/DDBJ whole genome shotgun (WGS) entry which is preliminary data.</text>
</comment>
<protein>
    <recommendedName>
        <fullName evidence="4">Ubiquitin-like domain-containing protein</fullName>
    </recommendedName>
</protein>
<reference evidence="2 3" key="1">
    <citation type="submission" date="2023-10" db="EMBL/GenBank/DDBJ databases">
        <authorList>
            <person name="Maclean D."/>
            <person name="Macfadyen A."/>
        </authorList>
    </citation>
    <scope>NUCLEOTIDE SEQUENCE [LARGE SCALE GENOMIC DNA]</scope>
</reference>
<evidence type="ECO:0000256" key="1">
    <source>
        <dbReference type="SAM" id="MobiDB-lite"/>
    </source>
</evidence>
<evidence type="ECO:0000313" key="2">
    <source>
        <dbReference type="EMBL" id="CAK0782072.1"/>
    </source>
</evidence>
<proteinExistence type="predicted"/>
<accession>A0AAV1I801</accession>